<accession>A0A8R2LZF5</accession>
<sequence>MFKAFIIQIASMSADLHYQMALEEDHDNIIKLYNNSVSYCPRLMHPYHTRCDANTISQRTCDNPQIYEMGYTCGWSRCDCNGDLVLDEETGLCVDLDACQLKNVKSKKSKSRKSYGLRKNLRVDNDDDNPIRQM</sequence>
<reference evidence="3" key="1">
    <citation type="journal article" date="2008" name="Insect Biochem. Mol. Biol.">
        <title>The genome of a lepidopteran model insect, the silkworm Bombyx mori.</title>
        <authorList>
            <consortium name="International Silkworm Genome Consortium"/>
        </authorList>
    </citation>
    <scope>NUCLEOTIDE SEQUENCE [LARGE SCALE GENOMIC DNA]</scope>
    <source>
        <strain evidence="3">p50T</strain>
    </source>
</reference>
<proteinExistence type="predicted"/>
<keyword evidence="3" id="KW-1185">Reference proteome</keyword>
<protein>
    <submittedName>
        <fullName evidence="2">Uncharacterized protein</fullName>
    </submittedName>
</protein>
<name>A0A8R2LZF5_BOMMO</name>
<dbReference type="EnsemblMetazoa" id="XM_038013812.1">
    <property type="protein sequence ID" value="XP_037869740.1"/>
    <property type="gene ID" value="LOC110386383"/>
</dbReference>
<organism evidence="2 3">
    <name type="scientific">Bombyx mori</name>
    <name type="common">Silk moth</name>
    <dbReference type="NCBI Taxonomy" id="7091"/>
    <lineage>
        <taxon>Eukaryota</taxon>
        <taxon>Metazoa</taxon>
        <taxon>Ecdysozoa</taxon>
        <taxon>Arthropoda</taxon>
        <taxon>Hexapoda</taxon>
        <taxon>Insecta</taxon>
        <taxon>Pterygota</taxon>
        <taxon>Neoptera</taxon>
        <taxon>Endopterygota</taxon>
        <taxon>Lepidoptera</taxon>
        <taxon>Glossata</taxon>
        <taxon>Ditrysia</taxon>
        <taxon>Bombycoidea</taxon>
        <taxon>Bombycidae</taxon>
        <taxon>Bombycinae</taxon>
        <taxon>Bombyx</taxon>
    </lineage>
</organism>
<dbReference type="AlphaFoldDB" id="A0A8R2LZF5"/>
<dbReference type="RefSeq" id="XP_037869740.1">
    <property type="nucleotide sequence ID" value="XM_038013812.2"/>
</dbReference>
<feature type="region of interest" description="Disordered" evidence="1">
    <location>
        <begin position="112"/>
        <end position="134"/>
    </location>
</feature>
<evidence type="ECO:0000256" key="1">
    <source>
        <dbReference type="SAM" id="MobiDB-lite"/>
    </source>
</evidence>
<evidence type="ECO:0000313" key="2">
    <source>
        <dbReference type="EnsemblMetazoa" id="XP_037869740.1"/>
    </source>
</evidence>
<dbReference type="GeneID" id="110386383"/>
<dbReference type="Proteomes" id="UP000005204">
    <property type="component" value="Unassembled WGS sequence"/>
</dbReference>
<evidence type="ECO:0000313" key="3">
    <source>
        <dbReference type="Proteomes" id="UP000005204"/>
    </source>
</evidence>
<reference evidence="2" key="2">
    <citation type="submission" date="2022-06" db="UniProtKB">
        <authorList>
            <consortium name="EnsemblMetazoa"/>
        </authorList>
    </citation>
    <scope>IDENTIFICATION</scope>
    <source>
        <strain evidence="2">p50T (Dazao)</strain>
    </source>
</reference>